<reference evidence="2" key="1">
    <citation type="submission" date="2020-06" db="EMBL/GenBank/DDBJ databases">
        <authorList>
            <person name="Li T."/>
            <person name="Hu X."/>
            <person name="Zhang T."/>
            <person name="Song X."/>
            <person name="Zhang H."/>
            <person name="Dai N."/>
            <person name="Sheng W."/>
            <person name="Hou X."/>
            <person name="Wei L."/>
        </authorList>
    </citation>
    <scope>NUCLEOTIDE SEQUENCE</scope>
    <source>
        <strain evidence="2">3651</strain>
        <tissue evidence="2">Leaf</tissue>
    </source>
</reference>
<evidence type="ECO:0000313" key="2">
    <source>
        <dbReference type="EMBL" id="KAK4427245.1"/>
    </source>
</evidence>
<protein>
    <recommendedName>
        <fullName evidence="1">DUF4283 domain-containing protein</fullName>
    </recommendedName>
</protein>
<comment type="caution">
    <text evidence="2">The sequence shown here is derived from an EMBL/GenBank/DDBJ whole genome shotgun (WGS) entry which is preliminary data.</text>
</comment>
<dbReference type="Pfam" id="PF14111">
    <property type="entry name" value="DUF4283"/>
    <property type="match status" value="1"/>
</dbReference>
<proteinExistence type="predicted"/>
<dbReference type="Proteomes" id="UP001293254">
    <property type="component" value="Unassembled WGS sequence"/>
</dbReference>
<feature type="domain" description="DUF4283" evidence="1">
    <location>
        <begin position="34"/>
        <end position="113"/>
    </location>
</feature>
<organism evidence="2 3">
    <name type="scientific">Sesamum alatum</name>
    <dbReference type="NCBI Taxonomy" id="300844"/>
    <lineage>
        <taxon>Eukaryota</taxon>
        <taxon>Viridiplantae</taxon>
        <taxon>Streptophyta</taxon>
        <taxon>Embryophyta</taxon>
        <taxon>Tracheophyta</taxon>
        <taxon>Spermatophyta</taxon>
        <taxon>Magnoliopsida</taxon>
        <taxon>eudicotyledons</taxon>
        <taxon>Gunneridae</taxon>
        <taxon>Pentapetalae</taxon>
        <taxon>asterids</taxon>
        <taxon>lamiids</taxon>
        <taxon>Lamiales</taxon>
        <taxon>Pedaliaceae</taxon>
        <taxon>Sesamum</taxon>
    </lineage>
</organism>
<sequence length="169" mass="19168">MADGMDNLSEALSLSEEKNQSILLPPNLGQNVSELQRFFLVGKLLGRRSFNFEAFKNTMLNAFNPGRGLEFHLIEDDQILFQFNHILDRRRVIEGGLWAFDKNLLVLPSVEPNAIPSRVELNWTDFHIHVHDLPLNCMTKEVATFIGNQLGIFRDVDMDKGGQGWGSSL</sequence>
<reference evidence="2" key="2">
    <citation type="journal article" date="2024" name="Plant">
        <title>Genomic evolution and insights into agronomic trait innovations of Sesamum species.</title>
        <authorList>
            <person name="Miao H."/>
            <person name="Wang L."/>
            <person name="Qu L."/>
            <person name="Liu H."/>
            <person name="Sun Y."/>
            <person name="Le M."/>
            <person name="Wang Q."/>
            <person name="Wei S."/>
            <person name="Zheng Y."/>
            <person name="Lin W."/>
            <person name="Duan Y."/>
            <person name="Cao H."/>
            <person name="Xiong S."/>
            <person name="Wang X."/>
            <person name="Wei L."/>
            <person name="Li C."/>
            <person name="Ma Q."/>
            <person name="Ju M."/>
            <person name="Zhao R."/>
            <person name="Li G."/>
            <person name="Mu C."/>
            <person name="Tian Q."/>
            <person name="Mei H."/>
            <person name="Zhang T."/>
            <person name="Gao T."/>
            <person name="Zhang H."/>
        </authorList>
    </citation>
    <scope>NUCLEOTIDE SEQUENCE</scope>
    <source>
        <strain evidence="2">3651</strain>
    </source>
</reference>
<accession>A0AAE1YBU7</accession>
<name>A0AAE1YBU7_9LAMI</name>
<dbReference type="AlphaFoldDB" id="A0AAE1YBU7"/>
<keyword evidence="3" id="KW-1185">Reference proteome</keyword>
<gene>
    <name evidence="2" type="ORF">Salat_1493400</name>
</gene>
<evidence type="ECO:0000313" key="3">
    <source>
        <dbReference type="Proteomes" id="UP001293254"/>
    </source>
</evidence>
<evidence type="ECO:0000259" key="1">
    <source>
        <dbReference type="Pfam" id="PF14111"/>
    </source>
</evidence>
<dbReference type="PANTHER" id="PTHR31286:SF167">
    <property type="entry name" value="OS09G0268800 PROTEIN"/>
    <property type="match status" value="1"/>
</dbReference>
<dbReference type="EMBL" id="JACGWO010000005">
    <property type="protein sequence ID" value="KAK4427245.1"/>
    <property type="molecule type" value="Genomic_DNA"/>
</dbReference>
<dbReference type="PANTHER" id="PTHR31286">
    <property type="entry name" value="GLYCINE-RICH CELL WALL STRUCTURAL PROTEIN 1.8-LIKE"/>
    <property type="match status" value="1"/>
</dbReference>
<dbReference type="InterPro" id="IPR040256">
    <property type="entry name" value="At4g02000-like"/>
</dbReference>
<dbReference type="InterPro" id="IPR025558">
    <property type="entry name" value="DUF4283"/>
</dbReference>